<comment type="caution">
    <text evidence="1">The sequence shown here is derived from an EMBL/GenBank/DDBJ whole genome shotgun (WGS) entry which is preliminary data.</text>
</comment>
<proteinExistence type="predicted"/>
<dbReference type="AlphaFoldDB" id="A0A4U5P8B3"/>
<reference evidence="1 2" key="2">
    <citation type="journal article" date="2019" name="G3 (Bethesda)">
        <title>Hybrid Assembly of the Genome of the Entomopathogenic Nematode Steinernema carpocapsae Identifies the X-Chromosome.</title>
        <authorList>
            <person name="Serra L."/>
            <person name="Macchietto M."/>
            <person name="Macias-Munoz A."/>
            <person name="McGill C.J."/>
            <person name="Rodriguez I.M."/>
            <person name="Rodriguez B."/>
            <person name="Murad R."/>
            <person name="Mortazavi A."/>
        </authorList>
    </citation>
    <scope>NUCLEOTIDE SEQUENCE [LARGE SCALE GENOMIC DNA]</scope>
    <source>
        <strain evidence="1 2">ALL</strain>
    </source>
</reference>
<reference evidence="1 2" key="1">
    <citation type="journal article" date="2015" name="Genome Biol.">
        <title>Comparative genomics of Steinernema reveals deeply conserved gene regulatory networks.</title>
        <authorList>
            <person name="Dillman A.R."/>
            <person name="Macchietto M."/>
            <person name="Porter C.F."/>
            <person name="Rogers A."/>
            <person name="Williams B."/>
            <person name="Antoshechkin I."/>
            <person name="Lee M.M."/>
            <person name="Goodwin Z."/>
            <person name="Lu X."/>
            <person name="Lewis E.E."/>
            <person name="Goodrich-Blair H."/>
            <person name="Stock S.P."/>
            <person name="Adams B.J."/>
            <person name="Sternberg P.W."/>
            <person name="Mortazavi A."/>
        </authorList>
    </citation>
    <scope>NUCLEOTIDE SEQUENCE [LARGE SCALE GENOMIC DNA]</scope>
    <source>
        <strain evidence="1 2">ALL</strain>
    </source>
</reference>
<dbReference type="OrthoDB" id="308440at2759"/>
<name>A0A4U5P8B3_STECR</name>
<organism evidence="1 2">
    <name type="scientific">Steinernema carpocapsae</name>
    <name type="common">Entomopathogenic nematode</name>
    <dbReference type="NCBI Taxonomy" id="34508"/>
    <lineage>
        <taxon>Eukaryota</taxon>
        <taxon>Metazoa</taxon>
        <taxon>Ecdysozoa</taxon>
        <taxon>Nematoda</taxon>
        <taxon>Chromadorea</taxon>
        <taxon>Rhabditida</taxon>
        <taxon>Tylenchina</taxon>
        <taxon>Panagrolaimomorpha</taxon>
        <taxon>Strongyloidoidea</taxon>
        <taxon>Steinernematidae</taxon>
        <taxon>Steinernema</taxon>
    </lineage>
</organism>
<evidence type="ECO:0000313" key="1">
    <source>
        <dbReference type="EMBL" id="TKR92489.1"/>
    </source>
</evidence>
<dbReference type="Proteomes" id="UP000298663">
    <property type="component" value="Unassembled WGS sequence"/>
</dbReference>
<protein>
    <submittedName>
        <fullName evidence="1">Uncharacterized protein</fullName>
    </submittedName>
</protein>
<sequence length="143" mass="16550">MENSLRCGGRRAKISGTRYGGHVYPRHHENGRKKATLFEVLRIVGLPGERFLNDRQNREELIPENTWSATTARRLWTLDSRDFGPVEIARLEHRVMHYCEELFDEKSVVIGDFQNLLVPKITKENLGLTLYSKERSSNDAHNS</sequence>
<gene>
    <name evidence="1" type="ORF">L596_007132</name>
</gene>
<dbReference type="EMBL" id="AZBU02000002">
    <property type="protein sequence ID" value="TKR92489.1"/>
    <property type="molecule type" value="Genomic_DNA"/>
</dbReference>
<keyword evidence="2" id="KW-1185">Reference proteome</keyword>
<evidence type="ECO:0000313" key="2">
    <source>
        <dbReference type="Proteomes" id="UP000298663"/>
    </source>
</evidence>
<accession>A0A4U5P8B3</accession>